<comment type="caution">
    <text evidence="2">The sequence shown here is derived from an EMBL/GenBank/DDBJ whole genome shotgun (WGS) entry which is preliminary data.</text>
</comment>
<name>A0A512IJM6_9HYPH</name>
<dbReference type="EMBL" id="BJZT01000003">
    <property type="protein sequence ID" value="GEO97885.1"/>
    <property type="molecule type" value="Genomic_DNA"/>
</dbReference>
<proteinExistence type="predicted"/>
<sequence>MGVTPAEHLSVPVYPFAVWIMAAFDPVLILVSVWLGWTANQFGKLFLAAIAGLAVSVLASWLITAIGIPWPAPVAADLPTFFPVRTVGSFLWALVGYGARRVAKPRSG</sequence>
<keyword evidence="1" id="KW-1133">Transmembrane helix</keyword>
<dbReference type="AlphaFoldDB" id="A0A512IJM6"/>
<evidence type="ECO:0000313" key="3">
    <source>
        <dbReference type="Proteomes" id="UP000321258"/>
    </source>
</evidence>
<feature type="transmembrane region" description="Helical" evidence="1">
    <location>
        <begin position="45"/>
        <end position="68"/>
    </location>
</feature>
<feature type="transmembrane region" description="Helical" evidence="1">
    <location>
        <begin position="80"/>
        <end position="99"/>
    </location>
</feature>
<keyword evidence="1" id="KW-0472">Membrane</keyword>
<keyword evidence="1" id="KW-0812">Transmembrane</keyword>
<keyword evidence="3" id="KW-1185">Reference proteome</keyword>
<protein>
    <submittedName>
        <fullName evidence="2">Uncharacterized protein</fullName>
    </submittedName>
</protein>
<accession>A0A512IJM6</accession>
<feature type="transmembrane region" description="Helical" evidence="1">
    <location>
        <begin position="16"/>
        <end position="38"/>
    </location>
</feature>
<evidence type="ECO:0000256" key="1">
    <source>
        <dbReference type="SAM" id="Phobius"/>
    </source>
</evidence>
<organism evidence="2 3">
    <name type="scientific">Methylobacterium haplocladii</name>
    <dbReference type="NCBI Taxonomy" id="1176176"/>
    <lineage>
        <taxon>Bacteria</taxon>
        <taxon>Pseudomonadati</taxon>
        <taxon>Pseudomonadota</taxon>
        <taxon>Alphaproteobacteria</taxon>
        <taxon>Hyphomicrobiales</taxon>
        <taxon>Methylobacteriaceae</taxon>
        <taxon>Methylobacterium</taxon>
    </lineage>
</organism>
<reference evidence="2 3" key="1">
    <citation type="submission" date="2019-07" db="EMBL/GenBank/DDBJ databases">
        <title>Whole genome shotgun sequence of Methylobacterium haplocladii NBRC 107714.</title>
        <authorList>
            <person name="Hosoyama A."/>
            <person name="Uohara A."/>
            <person name="Ohji S."/>
            <person name="Ichikawa N."/>
        </authorList>
    </citation>
    <scope>NUCLEOTIDE SEQUENCE [LARGE SCALE GENOMIC DNA]</scope>
    <source>
        <strain evidence="2 3">NBRC 107714</strain>
    </source>
</reference>
<evidence type="ECO:0000313" key="2">
    <source>
        <dbReference type="EMBL" id="GEO97885.1"/>
    </source>
</evidence>
<dbReference type="Proteomes" id="UP000321258">
    <property type="component" value="Unassembled WGS sequence"/>
</dbReference>
<gene>
    <name evidence="2" type="ORF">MHA02_02730</name>
</gene>